<evidence type="ECO:0000256" key="4">
    <source>
        <dbReference type="ARBA" id="ARBA00023136"/>
    </source>
</evidence>
<comment type="caution">
    <text evidence="7">The sequence shown here is derived from an EMBL/GenBank/DDBJ whole genome shotgun (WGS) entry which is preliminary data.</text>
</comment>
<proteinExistence type="predicted"/>
<dbReference type="GO" id="GO:0140359">
    <property type="term" value="F:ABC-type transporter activity"/>
    <property type="evidence" value="ECO:0007669"/>
    <property type="project" value="InterPro"/>
</dbReference>
<evidence type="ECO:0000256" key="3">
    <source>
        <dbReference type="ARBA" id="ARBA00022989"/>
    </source>
</evidence>
<feature type="transmembrane region" description="Helical" evidence="5">
    <location>
        <begin position="152"/>
        <end position="172"/>
    </location>
</feature>
<protein>
    <submittedName>
        <fullName evidence="7">ABC transporter permease</fullName>
    </submittedName>
</protein>
<keyword evidence="8" id="KW-1185">Reference proteome</keyword>
<dbReference type="InterPro" id="IPR013525">
    <property type="entry name" value="ABC2_TM"/>
</dbReference>
<feature type="domain" description="ABC-2 type transporter transmembrane" evidence="6">
    <location>
        <begin position="16"/>
        <end position="221"/>
    </location>
</feature>
<dbReference type="RefSeq" id="WP_208263703.1">
    <property type="nucleotide sequence ID" value="NZ_JAGEOJ010000037.1"/>
</dbReference>
<comment type="subcellular location">
    <subcellularLocation>
        <location evidence="1">Membrane</location>
        <topology evidence="1">Multi-pass membrane protein</topology>
    </subcellularLocation>
</comment>
<feature type="transmembrane region" description="Helical" evidence="5">
    <location>
        <begin position="71"/>
        <end position="92"/>
    </location>
</feature>
<sequence length="254" mass="26144">MSTMTLPSLRMTGHGFRTLLRTQARLTMRDVPVVAAGIGLPILLLIIFGSIPSFTEKHADLGGRTTLDAFVPTLAMMSAMVLACTGLPTFIAELRERGALRRLSASPVPAAGVLAAQLIVIVAIAAVVGAVVIAIATLGFGAEAPQHPGTTVAAALLGSTAVLGLGLLIAGIAGNAGAASGMGIPVLIANFFAGGLYAPVEKMPHILQDIVGFLPFGAVVETWSGIGATWLHLTVLAVYTVLASLLAVRFFRWE</sequence>
<evidence type="ECO:0000313" key="7">
    <source>
        <dbReference type="EMBL" id="MBO2455477.1"/>
    </source>
</evidence>
<dbReference type="PANTHER" id="PTHR43027:SF2">
    <property type="entry name" value="TRANSPORT PERMEASE PROTEIN"/>
    <property type="match status" value="1"/>
</dbReference>
<evidence type="ECO:0000256" key="5">
    <source>
        <dbReference type="SAM" id="Phobius"/>
    </source>
</evidence>
<reference evidence="7" key="1">
    <citation type="submission" date="2021-03" db="EMBL/GenBank/DDBJ databases">
        <authorList>
            <person name="Kanchanasin P."/>
            <person name="Saeng-In P."/>
            <person name="Phongsopitanun W."/>
            <person name="Yuki M."/>
            <person name="Kudo T."/>
            <person name="Ohkuma M."/>
            <person name="Tanasupawat S."/>
        </authorList>
    </citation>
    <scope>NUCLEOTIDE SEQUENCE</scope>
    <source>
        <strain evidence="7">GKU 128</strain>
    </source>
</reference>
<dbReference type="Pfam" id="PF01061">
    <property type="entry name" value="ABC2_membrane"/>
    <property type="match status" value="1"/>
</dbReference>
<keyword evidence="4 5" id="KW-0472">Membrane</keyword>
<feature type="transmembrane region" description="Helical" evidence="5">
    <location>
        <begin position="113"/>
        <end position="140"/>
    </location>
</feature>
<dbReference type="EMBL" id="JAGEOJ010000037">
    <property type="protein sequence ID" value="MBO2455477.1"/>
    <property type="molecule type" value="Genomic_DNA"/>
</dbReference>
<keyword evidence="2 5" id="KW-0812">Transmembrane</keyword>
<keyword evidence="3 5" id="KW-1133">Transmembrane helix</keyword>
<evidence type="ECO:0000313" key="8">
    <source>
        <dbReference type="Proteomes" id="UP000669179"/>
    </source>
</evidence>
<evidence type="ECO:0000259" key="6">
    <source>
        <dbReference type="Pfam" id="PF01061"/>
    </source>
</evidence>
<accession>A0A939PNB1</accession>
<evidence type="ECO:0000256" key="2">
    <source>
        <dbReference type="ARBA" id="ARBA00022692"/>
    </source>
</evidence>
<feature type="transmembrane region" description="Helical" evidence="5">
    <location>
        <begin position="179"/>
        <end position="198"/>
    </location>
</feature>
<evidence type="ECO:0000256" key="1">
    <source>
        <dbReference type="ARBA" id="ARBA00004141"/>
    </source>
</evidence>
<gene>
    <name evidence="7" type="ORF">J4573_50950</name>
</gene>
<dbReference type="AlphaFoldDB" id="A0A939PNB1"/>
<dbReference type="Proteomes" id="UP000669179">
    <property type="component" value="Unassembled WGS sequence"/>
</dbReference>
<feature type="transmembrane region" description="Helical" evidence="5">
    <location>
        <begin position="31"/>
        <end position="51"/>
    </location>
</feature>
<organism evidence="7 8">
    <name type="scientific">Actinomadura barringtoniae</name>
    <dbReference type="NCBI Taxonomy" id="1427535"/>
    <lineage>
        <taxon>Bacteria</taxon>
        <taxon>Bacillati</taxon>
        <taxon>Actinomycetota</taxon>
        <taxon>Actinomycetes</taxon>
        <taxon>Streptosporangiales</taxon>
        <taxon>Thermomonosporaceae</taxon>
        <taxon>Actinomadura</taxon>
    </lineage>
</organism>
<feature type="transmembrane region" description="Helical" evidence="5">
    <location>
        <begin position="230"/>
        <end position="251"/>
    </location>
</feature>
<dbReference type="PANTHER" id="PTHR43027">
    <property type="entry name" value="DOXORUBICIN RESISTANCE ABC TRANSPORTER PERMEASE PROTEIN DRRC-RELATED"/>
    <property type="match status" value="1"/>
</dbReference>
<name>A0A939PNB1_9ACTN</name>
<dbReference type="GO" id="GO:0016020">
    <property type="term" value="C:membrane"/>
    <property type="evidence" value="ECO:0007669"/>
    <property type="project" value="UniProtKB-SubCell"/>
</dbReference>
<dbReference type="InterPro" id="IPR052902">
    <property type="entry name" value="ABC-2_transporter"/>
</dbReference>